<evidence type="ECO:0000256" key="2">
    <source>
        <dbReference type="ARBA" id="ARBA00022588"/>
    </source>
</evidence>
<dbReference type="Pfam" id="PF01510">
    <property type="entry name" value="Amidase_2"/>
    <property type="match status" value="1"/>
</dbReference>
<dbReference type="FunFam" id="3.40.80.10:FF:000001">
    <property type="entry name" value="Peptidoglycan recognition protein 1"/>
    <property type="match status" value="1"/>
</dbReference>
<dbReference type="InterPro" id="IPR006619">
    <property type="entry name" value="PGRP_domain_met/bac"/>
</dbReference>
<dbReference type="CDD" id="cd06583">
    <property type="entry name" value="PGRP"/>
    <property type="match status" value="1"/>
</dbReference>
<evidence type="ECO:0000313" key="10">
    <source>
        <dbReference type="RefSeq" id="XP_028154155.1"/>
    </source>
</evidence>
<dbReference type="SMART" id="SM00644">
    <property type="entry name" value="Ami_2"/>
    <property type="match status" value="1"/>
</dbReference>
<evidence type="ECO:0000259" key="8">
    <source>
        <dbReference type="SMART" id="SM00644"/>
    </source>
</evidence>
<dbReference type="GO" id="GO:0008270">
    <property type="term" value="F:zinc ion binding"/>
    <property type="evidence" value="ECO:0007669"/>
    <property type="project" value="InterPro"/>
</dbReference>
<dbReference type="GO" id="GO:0009253">
    <property type="term" value="P:peptidoglycan catabolic process"/>
    <property type="evidence" value="ECO:0007669"/>
    <property type="project" value="InterPro"/>
</dbReference>
<dbReference type="GO" id="GO:0045087">
    <property type="term" value="P:innate immune response"/>
    <property type="evidence" value="ECO:0007669"/>
    <property type="project" value="UniProtKB-KW"/>
</dbReference>
<feature type="non-terminal residue" evidence="10">
    <location>
        <position position="1"/>
    </location>
</feature>
<dbReference type="FunCoup" id="A0A6P7HEG7">
    <property type="interactions" value="58"/>
</dbReference>
<feature type="domain" description="N-acetylmuramoyl-L-alanine amidase" evidence="8">
    <location>
        <begin position="20"/>
        <end position="157"/>
    </location>
</feature>
<gene>
    <name evidence="10" type="primary">LOC114347686</name>
</gene>
<sequence>NNSSSFDNLFVSRIYWLAQSPATRLDRLHTPVSLIIIHHTATESCLSSAECKLQTRLIQSFHIENRYWSDIAYNFLIGGDGKIYEGRGWISEGAHTYNYNKKSLGIAFIGTFTNFVPHKEQINALGVLIEKGVQLGYVATDYNIFGARQLSPTESPGKSFYELIKTWSHWSEKVV</sequence>
<dbReference type="RefSeq" id="XP_028154155.1">
    <property type="nucleotide sequence ID" value="XM_028298354.1"/>
</dbReference>
<dbReference type="InterPro" id="IPR017331">
    <property type="entry name" value="Peptidoglycan_recognition"/>
</dbReference>
<evidence type="ECO:0000256" key="5">
    <source>
        <dbReference type="ARBA" id="ARBA00023157"/>
    </source>
</evidence>
<dbReference type="PANTHER" id="PTHR11022:SF41">
    <property type="entry name" value="PEPTIDOGLYCAN-RECOGNITION PROTEIN LC-RELATED"/>
    <property type="match status" value="1"/>
</dbReference>
<dbReference type="GO" id="GO:0042834">
    <property type="term" value="F:peptidoglycan binding"/>
    <property type="evidence" value="ECO:0007669"/>
    <property type="project" value="InterPro"/>
</dbReference>
<dbReference type="InterPro" id="IPR002502">
    <property type="entry name" value="Amidase_domain"/>
</dbReference>
<comment type="similarity">
    <text evidence="1">Belongs to the N-acetylmuramoyl-L-alanine amidase 2 family.</text>
</comment>
<keyword evidence="5" id="KW-1015">Disulfide bond</keyword>
<dbReference type="AlphaFoldDB" id="A0A6P7HEG7"/>
<dbReference type="PIRSF" id="PIRSF037945">
    <property type="entry name" value="PGRPs"/>
    <property type="match status" value="1"/>
</dbReference>
<dbReference type="SMART" id="SM00701">
    <property type="entry name" value="PGRP"/>
    <property type="match status" value="1"/>
</dbReference>
<evidence type="ECO:0000256" key="6">
    <source>
        <dbReference type="ARBA" id="ARBA00057187"/>
    </source>
</evidence>
<evidence type="ECO:0000256" key="1">
    <source>
        <dbReference type="ARBA" id="ARBA00007553"/>
    </source>
</evidence>
<keyword evidence="4" id="KW-0391">Immunity</keyword>
<protein>
    <submittedName>
        <fullName evidence="10">Peptidoglycan-recognition protein LF-like</fullName>
    </submittedName>
</protein>
<accession>A0A6P7HEG7</accession>
<proteinExistence type="inferred from homology"/>
<evidence type="ECO:0000259" key="9">
    <source>
        <dbReference type="SMART" id="SM00701"/>
    </source>
</evidence>
<feature type="domain" description="Peptidoglycan recognition protein family" evidence="9">
    <location>
        <begin position="8"/>
        <end position="151"/>
    </location>
</feature>
<dbReference type="GO" id="GO:0008745">
    <property type="term" value="F:N-acetylmuramoyl-L-alanine amidase activity"/>
    <property type="evidence" value="ECO:0007669"/>
    <property type="project" value="InterPro"/>
</dbReference>
<dbReference type="InParanoid" id="A0A6P7HEG7"/>
<comment type="function">
    <text evidence="6">Peptidoglycan-recognition protein probably involved in innate immunity by binding to peptidoglycans (PGN) of bacteria and activating the prophenoloxidase (proPO) cascade immune response. Binds to 1,3-beta-D-glucan and PGN.</text>
</comment>
<dbReference type="InterPro" id="IPR015510">
    <property type="entry name" value="PGRP"/>
</dbReference>
<reference evidence="10" key="1">
    <citation type="submission" date="2025-08" db="UniProtKB">
        <authorList>
            <consortium name="RefSeq"/>
        </authorList>
    </citation>
    <scope>IDENTIFICATION</scope>
    <source>
        <tissue evidence="10">Whole insect</tissue>
    </source>
</reference>
<name>A0A6P7HEG7_DIAVI</name>
<dbReference type="Gene3D" id="3.40.80.10">
    <property type="entry name" value="Peptidoglycan recognition protein-like"/>
    <property type="match status" value="1"/>
</dbReference>
<dbReference type="SUPFAM" id="SSF55846">
    <property type="entry name" value="N-acetylmuramoyl-L-alanine amidase-like"/>
    <property type="match status" value="1"/>
</dbReference>
<dbReference type="InterPro" id="IPR036505">
    <property type="entry name" value="Amidase/PGRP_sf"/>
</dbReference>
<evidence type="ECO:0000256" key="3">
    <source>
        <dbReference type="ARBA" id="ARBA00022729"/>
    </source>
</evidence>
<dbReference type="PANTHER" id="PTHR11022">
    <property type="entry name" value="PEPTIDOGLYCAN RECOGNITION PROTEIN"/>
    <property type="match status" value="1"/>
</dbReference>
<evidence type="ECO:0000256" key="7">
    <source>
        <dbReference type="PIRSR" id="PIRSR037945-1"/>
    </source>
</evidence>
<keyword evidence="3" id="KW-0732">Signal</keyword>
<keyword evidence="2" id="KW-0399">Innate immunity</keyword>
<feature type="disulfide bond" evidence="7">
    <location>
        <begin position="45"/>
        <end position="51"/>
    </location>
</feature>
<organism evidence="10">
    <name type="scientific">Diabrotica virgifera virgifera</name>
    <name type="common">western corn rootworm</name>
    <dbReference type="NCBI Taxonomy" id="50390"/>
    <lineage>
        <taxon>Eukaryota</taxon>
        <taxon>Metazoa</taxon>
        <taxon>Ecdysozoa</taxon>
        <taxon>Arthropoda</taxon>
        <taxon>Hexapoda</taxon>
        <taxon>Insecta</taxon>
        <taxon>Pterygota</taxon>
        <taxon>Neoptera</taxon>
        <taxon>Endopterygota</taxon>
        <taxon>Coleoptera</taxon>
        <taxon>Polyphaga</taxon>
        <taxon>Cucujiformia</taxon>
        <taxon>Chrysomeloidea</taxon>
        <taxon>Chrysomelidae</taxon>
        <taxon>Galerucinae</taxon>
        <taxon>Diabroticina</taxon>
        <taxon>Diabroticites</taxon>
        <taxon>Diabrotica</taxon>
    </lineage>
</organism>
<evidence type="ECO:0000256" key="4">
    <source>
        <dbReference type="ARBA" id="ARBA00022859"/>
    </source>
</evidence>